<proteinExistence type="predicted"/>
<evidence type="ECO:0000256" key="1">
    <source>
        <dbReference type="SAM" id="SignalP"/>
    </source>
</evidence>
<sequence>MNTKKMTRKTFTCAALCGCAAAIAGCATNETARAKEDLGAYCGLHCGSCPMYTGGKCTGCKGPTETLSDHCKKCEMRPCAQAKGVKSFAECKGFPCAKTEAFHNSGKPMGKAAAANCKVIQESGYEKWLAAQSAK</sequence>
<dbReference type="RefSeq" id="WP_136083122.1">
    <property type="nucleotide sequence ID" value="NZ_CAAHFG010000005.1"/>
</dbReference>
<accession>A0A6C2UE36</accession>
<evidence type="ECO:0008006" key="4">
    <source>
        <dbReference type="Google" id="ProtNLM"/>
    </source>
</evidence>
<feature type="chain" id="PRO_5025461778" description="DUF3795 domain-containing protein" evidence="1">
    <location>
        <begin position="25"/>
        <end position="135"/>
    </location>
</feature>
<keyword evidence="1" id="KW-0732">Signal</keyword>
<evidence type="ECO:0000313" key="2">
    <source>
        <dbReference type="EMBL" id="VGO17634.1"/>
    </source>
</evidence>
<dbReference type="EMBL" id="CAAHFG010000005">
    <property type="protein sequence ID" value="VGO17634.1"/>
    <property type="molecule type" value="Genomic_DNA"/>
</dbReference>
<dbReference type="Proteomes" id="UP000366872">
    <property type="component" value="Unassembled WGS sequence"/>
</dbReference>
<dbReference type="AlphaFoldDB" id="A0A6C2UE36"/>
<name>A0A6C2UE36_PONDE</name>
<keyword evidence="3" id="KW-1185">Reference proteome</keyword>
<dbReference type="PROSITE" id="PS51257">
    <property type="entry name" value="PROKAR_LIPOPROTEIN"/>
    <property type="match status" value="1"/>
</dbReference>
<gene>
    <name evidence="2" type="ORF">PDESU_06235</name>
</gene>
<organism evidence="2 3">
    <name type="scientific">Pontiella desulfatans</name>
    <dbReference type="NCBI Taxonomy" id="2750659"/>
    <lineage>
        <taxon>Bacteria</taxon>
        <taxon>Pseudomonadati</taxon>
        <taxon>Kiritimatiellota</taxon>
        <taxon>Kiritimatiellia</taxon>
        <taxon>Kiritimatiellales</taxon>
        <taxon>Pontiellaceae</taxon>
        <taxon>Pontiella</taxon>
    </lineage>
</organism>
<feature type="signal peptide" evidence="1">
    <location>
        <begin position="1"/>
        <end position="24"/>
    </location>
</feature>
<reference evidence="2 3" key="1">
    <citation type="submission" date="2019-04" db="EMBL/GenBank/DDBJ databases">
        <authorList>
            <person name="Van Vliet M D."/>
        </authorList>
    </citation>
    <scope>NUCLEOTIDE SEQUENCE [LARGE SCALE GENOMIC DNA]</scope>
    <source>
        <strain evidence="2 3">F1</strain>
    </source>
</reference>
<protein>
    <recommendedName>
        <fullName evidence="4">DUF3795 domain-containing protein</fullName>
    </recommendedName>
</protein>
<evidence type="ECO:0000313" key="3">
    <source>
        <dbReference type="Proteomes" id="UP000366872"/>
    </source>
</evidence>